<dbReference type="EMBL" id="GGEC01041763">
    <property type="protein sequence ID" value="MBX22247.1"/>
    <property type="molecule type" value="Transcribed_RNA"/>
</dbReference>
<keyword evidence="1" id="KW-0472">Membrane</keyword>
<proteinExistence type="predicted"/>
<organism evidence="2">
    <name type="scientific">Rhizophora mucronata</name>
    <name type="common">Asiatic mangrove</name>
    <dbReference type="NCBI Taxonomy" id="61149"/>
    <lineage>
        <taxon>Eukaryota</taxon>
        <taxon>Viridiplantae</taxon>
        <taxon>Streptophyta</taxon>
        <taxon>Embryophyta</taxon>
        <taxon>Tracheophyta</taxon>
        <taxon>Spermatophyta</taxon>
        <taxon>Magnoliopsida</taxon>
        <taxon>eudicotyledons</taxon>
        <taxon>Gunneridae</taxon>
        <taxon>Pentapetalae</taxon>
        <taxon>rosids</taxon>
        <taxon>fabids</taxon>
        <taxon>Malpighiales</taxon>
        <taxon>Rhizophoraceae</taxon>
        <taxon>Rhizophora</taxon>
    </lineage>
</organism>
<reference evidence="2" key="1">
    <citation type="submission" date="2018-02" db="EMBL/GenBank/DDBJ databases">
        <title>Rhizophora mucronata_Transcriptome.</title>
        <authorList>
            <person name="Meera S.P."/>
            <person name="Sreeshan A."/>
            <person name="Augustine A."/>
        </authorList>
    </citation>
    <scope>NUCLEOTIDE SEQUENCE</scope>
    <source>
        <tissue evidence="2">Leaf</tissue>
    </source>
</reference>
<evidence type="ECO:0000256" key="1">
    <source>
        <dbReference type="SAM" id="Phobius"/>
    </source>
</evidence>
<accession>A0A2P2LWC6</accession>
<evidence type="ECO:0000313" key="2">
    <source>
        <dbReference type="EMBL" id="MBX22247.1"/>
    </source>
</evidence>
<keyword evidence="1" id="KW-0812">Transmembrane</keyword>
<protein>
    <submittedName>
        <fullName evidence="2">Uncharacterized protein</fullName>
    </submittedName>
</protein>
<name>A0A2P2LWC6_RHIMU</name>
<dbReference type="AlphaFoldDB" id="A0A2P2LWC6"/>
<keyword evidence="1" id="KW-1133">Transmembrane helix</keyword>
<sequence length="30" mass="3430">MFALVILEILVSFYLPSSTILCAVLFFCEF</sequence>
<feature type="transmembrane region" description="Helical" evidence="1">
    <location>
        <begin position="6"/>
        <end position="28"/>
    </location>
</feature>